<dbReference type="Proteomes" id="UP001597138">
    <property type="component" value="Unassembled WGS sequence"/>
</dbReference>
<proteinExistence type="predicted"/>
<comment type="caution">
    <text evidence="2">The sequence shown here is derived from an EMBL/GenBank/DDBJ whole genome shotgun (WGS) entry which is preliminary data.</text>
</comment>
<evidence type="ECO:0000256" key="1">
    <source>
        <dbReference type="SAM" id="SignalP"/>
    </source>
</evidence>
<evidence type="ECO:0000313" key="3">
    <source>
        <dbReference type="Proteomes" id="UP001597138"/>
    </source>
</evidence>
<protein>
    <submittedName>
        <fullName evidence="2">Uncharacterized protein</fullName>
    </submittedName>
</protein>
<keyword evidence="3" id="KW-1185">Reference proteome</keyword>
<name>A0ABW4HD87_9FLAO</name>
<dbReference type="RefSeq" id="WP_379815382.1">
    <property type="nucleotide sequence ID" value="NZ_JBHUDZ010000012.1"/>
</dbReference>
<feature type="signal peptide" evidence="1">
    <location>
        <begin position="1"/>
        <end position="21"/>
    </location>
</feature>
<keyword evidence="1" id="KW-0732">Signal</keyword>
<accession>A0ABW4HD87</accession>
<sequence>MKLLFSILLLIGFSATTPDLASIRKMYSDVAKSEINAKEFTEKMSGVTSNDDKILVAYKAASILVDSKFEKKLTEKIERFKEGAKMLEAVIASEPNNIEMRMIRLSIQENVPGITGYKKNIKEDKKFLTVHYPTLTGTLKEYIKDFVLQSDSFSTKEKQFVK</sequence>
<dbReference type="EMBL" id="JBHUDZ010000012">
    <property type="protein sequence ID" value="MFD1603272.1"/>
    <property type="molecule type" value="Genomic_DNA"/>
</dbReference>
<organism evidence="2 3">
    <name type="scientific">Flavobacterium artemisiae</name>
    <dbReference type="NCBI Taxonomy" id="2126556"/>
    <lineage>
        <taxon>Bacteria</taxon>
        <taxon>Pseudomonadati</taxon>
        <taxon>Bacteroidota</taxon>
        <taxon>Flavobacteriia</taxon>
        <taxon>Flavobacteriales</taxon>
        <taxon>Flavobacteriaceae</taxon>
        <taxon>Flavobacterium</taxon>
    </lineage>
</organism>
<feature type="chain" id="PRO_5046676013" evidence="1">
    <location>
        <begin position="22"/>
        <end position="162"/>
    </location>
</feature>
<evidence type="ECO:0000313" key="2">
    <source>
        <dbReference type="EMBL" id="MFD1603272.1"/>
    </source>
</evidence>
<reference evidence="3" key="1">
    <citation type="journal article" date="2019" name="Int. J. Syst. Evol. Microbiol.">
        <title>The Global Catalogue of Microorganisms (GCM) 10K type strain sequencing project: providing services to taxonomists for standard genome sequencing and annotation.</title>
        <authorList>
            <consortium name="The Broad Institute Genomics Platform"/>
            <consortium name="The Broad Institute Genome Sequencing Center for Infectious Disease"/>
            <person name="Wu L."/>
            <person name="Ma J."/>
        </authorList>
    </citation>
    <scope>NUCLEOTIDE SEQUENCE [LARGE SCALE GENOMIC DNA]</scope>
    <source>
        <strain evidence="3">CCUG 70865</strain>
    </source>
</reference>
<gene>
    <name evidence="2" type="ORF">ACFSC2_11040</name>
</gene>